<dbReference type="PROSITE" id="PS51257">
    <property type="entry name" value="PROKAR_LIPOPROTEIN"/>
    <property type="match status" value="1"/>
</dbReference>
<name>A0A239EZ22_9ACTN</name>
<feature type="compositionally biased region" description="Low complexity" evidence="1">
    <location>
        <begin position="39"/>
        <end position="54"/>
    </location>
</feature>
<protein>
    <recommendedName>
        <fullName evidence="5">Secreted protein</fullName>
    </recommendedName>
</protein>
<dbReference type="Proteomes" id="UP000198373">
    <property type="component" value="Unassembled WGS sequence"/>
</dbReference>
<keyword evidence="4" id="KW-1185">Reference proteome</keyword>
<dbReference type="EMBL" id="FZOO01000004">
    <property type="protein sequence ID" value="SNS49879.1"/>
    <property type="molecule type" value="Genomic_DNA"/>
</dbReference>
<evidence type="ECO:0000256" key="2">
    <source>
        <dbReference type="SAM" id="SignalP"/>
    </source>
</evidence>
<accession>A0A239EZ22</accession>
<feature type="signal peptide" evidence="2">
    <location>
        <begin position="1"/>
        <end position="31"/>
    </location>
</feature>
<proteinExistence type="predicted"/>
<evidence type="ECO:0008006" key="5">
    <source>
        <dbReference type="Google" id="ProtNLM"/>
    </source>
</evidence>
<evidence type="ECO:0000256" key="1">
    <source>
        <dbReference type="SAM" id="MobiDB-lite"/>
    </source>
</evidence>
<reference evidence="4" key="1">
    <citation type="submission" date="2017-06" db="EMBL/GenBank/DDBJ databases">
        <authorList>
            <person name="Varghese N."/>
            <person name="Submissions S."/>
        </authorList>
    </citation>
    <scope>NUCLEOTIDE SEQUENCE [LARGE SCALE GENOMIC DNA]</scope>
    <source>
        <strain evidence="4">DSM 46839</strain>
    </source>
</reference>
<keyword evidence="2" id="KW-0732">Signal</keyword>
<sequence>MTPAARRPVGLRARALVPVLLVTACSAPAGAGGPDSTRAAAGAASAAGSAGAAGSPGAGAVSTASCSGTACSVTLAGTGSSVAVPGGVLTLDAVRDGRAAIRVDGRDVTCREGQRASAGPVPLTCTAVTGDAVTLTVPIG</sequence>
<organism evidence="3 4">
    <name type="scientific">Geodermatophilus pulveris</name>
    <dbReference type="NCBI Taxonomy" id="1564159"/>
    <lineage>
        <taxon>Bacteria</taxon>
        <taxon>Bacillati</taxon>
        <taxon>Actinomycetota</taxon>
        <taxon>Actinomycetes</taxon>
        <taxon>Geodermatophilales</taxon>
        <taxon>Geodermatophilaceae</taxon>
        <taxon>Geodermatophilus</taxon>
    </lineage>
</organism>
<evidence type="ECO:0000313" key="4">
    <source>
        <dbReference type="Proteomes" id="UP000198373"/>
    </source>
</evidence>
<gene>
    <name evidence="3" type="ORF">SAMN06893096_104380</name>
</gene>
<dbReference type="AlphaFoldDB" id="A0A239EZ22"/>
<feature type="region of interest" description="Disordered" evidence="1">
    <location>
        <begin position="29"/>
        <end position="54"/>
    </location>
</feature>
<feature type="chain" id="PRO_5012511934" description="Secreted protein" evidence="2">
    <location>
        <begin position="32"/>
        <end position="140"/>
    </location>
</feature>
<evidence type="ECO:0000313" key="3">
    <source>
        <dbReference type="EMBL" id="SNS49879.1"/>
    </source>
</evidence>